<proteinExistence type="predicted"/>
<dbReference type="Pfam" id="PF00326">
    <property type="entry name" value="Peptidase_S9"/>
    <property type="match status" value="1"/>
</dbReference>
<dbReference type="RefSeq" id="WP_013564728.1">
    <property type="nucleotide sequence ID" value="NC_014962.1"/>
</dbReference>
<sequence length="887" mass="97043">MGKPSWRGSGGLGLALVMLAWILGWPKGYAQDQLDEEPADLVAREAWTMPPTTGNTGRAPLPTDAWIHAWITGAWSPERPDQGFTDLEGRERAWTRVRADEEGRFPNDRRGSLALMTLTRDTPEIRLLDIEGHLATMVNGESHVGDIYGTLGSSPPIALPAGRSWLVVQRRGGPLSVRLRRPPAPVFLDPRDPTTPDLIVGSTEPTHAAVIVINASHETRDGQSLRVRGDWPGARSSLTELPSLPPLSFRKVGFRIDGPFPDRPGPVKLTVELIRGRDPALEGATTLSQANDPTRLMLTLQAVSPDQTHKRTFISNLDGSVQYYGVVPPVRSLGDLSKRQGTELPAAMVLSLHGASVEAIDQARSYAPKTWCRLIAPTNRRPYGFDWEDWGRLDALEVLDEAQRRFPTDPARVYLTGHSMGGHGTWHLGVHAVDRFAAIGPSAGWLALVPEGGLAERLIDPAWPEETRRAAEFVVRGSNPSDTLTLATNLTDRAIYGLHGDADDNVSVNESRRMAERLREFHRDWTIHEQPGAGHWWDVEGAGVACVDWTPMFDLFARRRRPDPSETRRIRYATYSPAVGSGTGWGFIEAQNEPYQLSAIDLTLDPIERKIVGTTANVSRLRIELGGLALSTSGRIAPLTVELDGTTLRLDPDRGPDRPPAQRMWLARRLQSPNGTPGGWQVIPQPGPELKNPERQGGFKQAFTNRAILVYGTQGTPEANAWALAKARYDAETFWYRGNGSLDVIADVAFRAGEHPDRNVVLYGGADLNAAWNAVLGPEAPLRVERGGWSLGRNRWRGDDFGVLAVLPRRGGSRGLVGVVAGTGLPGMRALDRLPVFISGVQPPDLLAIGPESWRDGLSAVRAAGFFGEDWSVETGRFAFPTPPQSP</sequence>
<organism evidence="3 4">
    <name type="scientific">Isosphaera pallida (strain ATCC 43644 / DSM 9630 / IS1B)</name>
    <dbReference type="NCBI Taxonomy" id="575540"/>
    <lineage>
        <taxon>Bacteria</taxon>
        <taxon>Pseudomonadati</taxon>
        <taxon>Planctomycetota</taxon>
        <taxon>Planctomycetia</taxon>
        <taxon>Isosphaerales</taxon>
        <taxon>Isosphaeraceae</taxon>
        <taxon>Isosphaera</taxon>
    </lineage>
</organism>
<dbReference type="STRING" id="575540.Isop_1859"/>
<dbReference type="eggNOG" id="COG1506">
    <property type="taxonomic scope" value="Bacteria"/>
</dbReference>
<dbReference type="InterPro" id="IPR001375">
    <property type="entry name" value="Peptidase_S9_cat"/>
</dbReference>
<reference key="1">
    <citation type="submission" date="2010-11" db="EMBL/GenBank/DDBJ databases">
        <title>The complete sequence of chromosome of Isophaera pallida ATCC 43644.</title>
        <authorList>
            <consortium name="US DOE Joint Genome Institute (JGI-PGF)"/>
            <person name="Lucas S."/>
            <person name="Copeland A."/>
            <person name="Lapidus A."/>
            <person name="Bruce D."/>
            <person name="Goodwin L."/>
            <person name="Pitluck S."/>
            <person name="Kyrpides N."/>
            <person name="Mavromatis K."/>
            <person name="Pagani I."/>
            <person name="Ivanova N."/>
            <person name="Saunders E."/>
            <person name="Brettin T."/>
            <person name="Detter J.C."/>
            <person name="Han C."/>
            <person name="Tapia R."/>
            <person name="Land M."/>
            <person name="Hauser L."/>
            <person name="Markowitz V."/>
            <person name="Cheng J.-F."/>
            <person name="Hugenholtz P."/>
            <person name="Woyke T."/>
            <person name="Wu D."/>
            <person name="Eisen J.A."/>
        </authorList>
    </citation>
    <scope>NUCLEOTIDE SEQUENCE</scope>
    <source>
        <strain>ATCC 43644</strain>
    </source>
</reference>
<name>E8R208_ISOPI</name>
<dbReference type="EMBL" id="CP002353">
    <property type="protein sequence ID" value="ADV62440.1"/>
    <property type="molecule type" value="Genomic_DNA"/>
</dbReference>
<gene>
    <name evidence="3" type="ordered locus">Isop_1859</name>
</gene>
<protein>
    <recommendedName>
        <fullName evidence="2">Peptidase S9 prolyl oligopeptidase catalytic domain-containing protein</fullName>
    </recommendedName>
</protein>
<dbReference type="PANTHER" id="PTHR43037:SF4">
    <property type="entry name" value="PEPTIDASE S9 PROLYL OLIGOPEPTIDASE CATALYTIC DOMAIN-CONTAINING PROTEIN"/>
    <property type="match status" value="1"/>
</dbReference>
<dbReference type="OrthoDB" id="236649at2"/>
<dbReference type="HOGENOM" id="CLU_018337_0_0_0"/>
<dbReference type="Gene3D" id="3.40.50.1820">
    <property type="entry name" value="alpha/beta hydrolase"/>
    <property type="match status" value="1"/>
</dbReference>
<keyword evidence="4" id="KW-1185">Reference proteome</keyword>
<dbReference type="Proteomes" id="UP000008631">
    <property type="component" value="Chromosome"/>
</dbReference>
<dbReference type="GO" id="GO:0008236">
    <property type="term" value="F:serine-type peptidase activity"/>
    <property type="evidence" value="ECO:0007669"/>
    <property type="project" value="InterPro"/>
</dbReference>
<dbReference type="SUPFAM" id="SSF53474">
    <property type="entry name" value="alpha/beta-Hydrolases"/>
    <property type="match status" value="1"/>
</dbReference>
<accession>E8R208</accession>
<reference evidence="3 4" key="2">
    <citation type="journal article" date="2011" name="Stand. Genomic Sci.">
        <title>Complete genome sequence of Isosphaera pallida type strain (IS1B).</title>
        <authorList>
            <consortium name="US DOE Joint Genome Institute (JGI-PGF)"/>
            <person name="Goker M."/>
            <person name="Cleland D."/>
            <person name="Saunders E."/>
            <person name="Lapidus A."/>
            <person name="Nolan M."/>
            <person name="Lucas S."/>
            <person name="Hammon N."/>
            <person name="Deshpande S."/>
            <person name="Cheng J.F."/>
            <person name="Tapia R."/>
            <person name="Han C."/>
            <person name="Goodwin L."/>
            <person name="Pitluck S."/>
            <person name="Liolios K."/>
            <person name="Pagani I."/>
            <person name="Ivanova N."/>
            <person name="Mavromatis K."/>
            <person name="Pati A."/>
            <person name="Chen A."/>
            <person name="Palaniappan K."/>
            <person name="Land M."/>
            <person name="Hauser L."/>
            <person name="Chang Y.J."/>
            <person name="Jeffries C.D."/>
            <person name="Detter J.C."/>
            <person name="Beck B."/>
            <person name="Woyke T."/>
            <person name="Bristow J."/>
            <person name="Eisen J.A."/>
            <person name="Markowitz V."/>
            <person name="Hugenholtz P."/>
            <person name="Kyrpides N.C."/>
            <person name="Klenk H.P."/>
        </authorList>
    </citation>
    <scope>NUCLEOTIDE SEQUENCE [LARGE SCALE GENOMIC DNA]</scope>
    <source>
        <strain evidence="4">ATCC 43644 / DSM 9630 / IS1B</strain>
    </source>
</reference>
<feature type="domain" description="Peptidase S9 prolyl oligopeptidase catalytic" evidence="2">
    <location>
        <begin position="386"/>
        <end position="538"/>
    </location>
</feature>
<keyword evidence="1" id="KW-0732">Signal</keyword>
<dbReference type="InterPro" id="IPR050955">
    <property type="entry name" value="Plant_Biomass_Hydrol_Est"/>
</dbReference>
<evidence type="ECO:0000259" key="2">
    <source>
        <dbReference type="Pfam" id="PF00326"/>
    </source>
</evidence>
<evidence type="ECO:0000313" key="3">
    <source>
        <dbReference type="EMBL" id="ADV62440.1"/>
    </source>
</evidence>
<dbReference type="GO" id="GO:0006508">
    <property type="term" value="P:proteolysis"/>
    <property type="evidence" value="ECO:0007669"/>
    <property type="project" value="InterPro"/>
</dbReference>
<evidence type="ECO:0000256" key="1">
    <source>
        <dbReference type="ARBA" id="ARBA00022729"/>
    </source>
</evidence>
<dbReference type="InterPro" id="IPR029058">
    <property type="entry name" value="AB_hydrolase_fold"/>
</dbReference>
<evidence type="ECO:0000313" key="4">
    <source>
        <dbReference type="Proteomes" id="UP000008631"/>
    </source>
</evidence>
<dbReference type="InParanoid" id="E8R208"/>
<dbReference type="AlphaFoldDB" id="E8R208"/>
<dbReference type="KEGG" id="ipa:Isop_1859"/>
<dbReference type="PANTHER" id="PTHR43037">
    <property type="entry name" value="UNNAMED PRODUCT-RELATED"/>
    <property type="match status" value="1"/>
</dbReference>